<reference evidence="2" key="1">
    <citation type="submission" date="2020-05" db="EMBL/GenBank/DDBJ databases">
        <title>Sulfur intermediates as new biogeochemical hubs in an aquatic model microbial ecosystem.</title>
        <authorList>
            <person name="Vigneron A."/>
        </authorList>
    </citation>
    <scope>NUCLEOTIDE SEQUENCE</scope>
    <source>
        <strain evidence="2">Bin.250</strain>
    </source>
</reference>
<organism evidence="2 3">
    <name type="scientific">SAR86 cluster bacterium</name>
    <dbReference type="NCBI Taxonomy" id="2030880"/>
    <lineage>
        <taxon>Bacteria</taxon>
        <taxon>Pseudomonadati</taxon>
        <taxon>Pseudomonadota</taxon>
        <taxon>Gammaproteobacteria</taxon>
        <taxon>SAR86 cluster</taxon>
    </lineage>
</organism>
<feature type="domain" description="PsrA tetracyclin repressor-like C-terminal" evidence="1">
    <location>
        <begin position="33"/>
        <end position="139"/>
    </location>
</feature>
<dbReference type="EMBL" id="JABMOJ010000456">
    <property type="protein sequence ID" value="NQV66087.1"/>
    <property type="molecule type" value="Genomic_DNA"/>
</dbReference>
<evidence type="ECO:0000313" key="3">
    <source>
        <dbReference type="Proteomes" id="UP000754644"/>
    </source>
</evidence>
<comment type="caution">
    <text evidence="2">The sequence shown here is derived from an EMBL/GenBank/DDBJ whole genome shotgun (WGS) entry which is preliminary data.</text>
</comment>
<accession>A0A972VZX7</accession>
<dbReference type="Proteomes" id="UP000754644">
    <property type="component" value="Unassembled WGS sequence"/>
</dbReference>
<sequence>MHARATPVNACRLAALARLEEHSEHLTAAAIIEAFFQPFTNGELDESLPRMMGRIFGEPQALIRPMLEQEFKPTTERFIKALQPLLPDLDQETLQWRFHFVIGAMIHLLANSTPLGLTQADRKTETQAFQRLQKFVVAGLQSPV</sequence>
<dbReference type="AlphaFoldDB" id="A0A972VZX7"/>
<dbReference type="Gene3D" id="1.10.357.10">
    <property type="entry name" value="Tetracycline Repressor, domain 2"/>
    <property type="match status" value="1"/>
</dbReference>
<evidence type="ECO:0000313" key="2">
    <source>
        <dbReference type="EMBL" id="NQV66087.1"/>
    </source>
</evidence>
<proteinExistence type="predicted"/>
<dbReference type="SUPFAM" id="SSF48498">
    <property type="entry name" value="Tetracyclin repressor-like, C-terminal domain"/>
    <property type="match status" value="1"/>
</dbReference>
<gene>
    <name evidence="2" type="ORF">HQ497_12065</name>
</gene>
<dbReference type="Pfam" id="PF17939">
    <property type="entry name" value="TetR_C_30"/>
    <property type="match status" value="1"/>
</dbReference>
<dbReference type="InterPro" id="IPR041586">
    <property type="entry name" value="PsrA_TetR_C"/>
</dbReference>
<evidence type="ECO:0000259" key="1">
    <source>
        <dbReference type="Pfam" id="PF17939"/>
    </source>
</evidence>
<dbReference type="InterPro" id="IPR036271">
    <property type="entry name" value="Tet_transcr_reg_TetR-rel_C_sf"/>
</dbReference>
<protein>
    <submittedName>
        <fullName evidence="2">CerR family C-terminal domain-containing protein</fullName>
    </submittedName>
</protein>
<name>A0A972VZX7_9GAMM</name>